<dbReference type="SUPFAM" id="SSF158472">
    <property type="entry name" value="HAMP domain-like"/>
    <property type="match status" value="1"/>
</dbReference>
<dbReference type="SMART" id="SM00387">
    <property type="entry name" value="HATPase_c"/>
    <property type="match status" value="1"/>
</dbReference>
<comment type="function">
    <text evidence="15">Member of the two-component regulatory system HssS/HssR involved in intracellular heme homeostasis and tempering of staphylococcal virulence. HssS functions as a heme sensor histidine kinase which is autophosphorylated at a histidine residue and transfers its phosphate group to an aspartate residue of HssR. HssR/HssS activates the expression of hrtAB, an efflux pump, in response to extracellular heme, hemin, hemoglobin or blood.</text>
</comment>
<feature type="transmembrane region" description="Helical" evidence="17">
    <location>
        <begin position="182"/>
        <end position="203"/>
    </location>
</feature>
<evidence type="ECO:0000256" key="12">
    <source>
        <dbReference type="ARBA" id="ARBA00023012"/>
    </source>
</evidence>
<dbReference type="FunFam" id="3.30.565.10:FF:000006">
    <property type="entry name" value="Sensor histidine kinase WalK"/>
    <property type="match status" value="1"/>
</dbReference>
<keyword evidence="9 20" id="KW-0418">Kinase</keyword>
<comment type="catalytic activity">
    <reaction evidence="1">
        <text>ATP + protein L-histidine = ADP + protein N-phospho-L-histidine.</text>
        <dbReference type="EC" id="2.7.13.3"/>
    </reaction>
</comment>
<dbReference type="PANTHER" id="PTHR45528">
    <property type="entry name" value="SENSOR HISTIDINE KINASE CPXA"/>
    <property type="match status" value="1"/>
</dbReference>
<dbReference type="GO" id="GO:0005524">
    <property type="term" value="F:ATP binding"/>
    <property type="evidence" value="ECO:0007669"/>
    <property type="project" value="UniProtKB-KW"/>
</dbReference>
<dbReference type="Gene3D" id="6.10.340.10">
    <property type="match status" value="1"/>
</dbReference>
<gene>
    <name evidence="20" type="ORF">H9891_00890</name>
</gene>
<evidence type="ECO:0000256" key="2">
    <source>
        <dbReference type="ARBA" id="ARBA00004651"/>
    </source>
</evidence>
<dbReference type="PANTHER" id="PTHR45528:SF11">
    <property type="entry name" value="HISTIDINE KINASE"/>
    <property type="match status" value="1"/>
</dbReference>
<dbReference type="InterPro" id="IPR050398">
    <property type="entry name" value="HssS/ArlS-like"/>
</dbReference>
<name>A0A9D1QE76_9STAP</name>
<evidence type="ECO:0000256" key="14">
    <source>
        <dbReference type="ARBA" id="ARBA00023136"/>
    </source>
</evidence>
<dbReference type="InterPro" id="IPR005467">
    <property type="entry name" value="His_kinase_dom"/>
</dbReference>
<evidence type="ECO:0000256" key="10">
    <source>
        <dbReference type="ARBA" id="ARBA00022840"/>
    </source>
</evidence>
<dbReference type="Gene3D" id="1.10.287.130">
    <property type="match status" value="1"/>
</dbReference>
<keyword evidence="14 17" id="KW-0472">Membrane</keyword>
<dbReference type="PROSITE" id="PS50109">
    <property type="entry name" value="HIS_KIN"/>
    <property type="match status" value="1"/>
</dbReference>
<accession>A0A9D1QE76</accession>
<keyword evidence="7 17" id="KW-0812">Transmembrane</keyword>
<keyword evidence="11 17" id="KW-1133">Transmembrane helix</keyword>
<evidence type="ECO:0000256" key="8">
    <source>
        <dbReference type="ARBA" id="ARBA00022741"/>
    </source>
</evidence>
<dbReference type="InterPro" id="IPR003661">
    <property type="entry name" value="HisK_dim/P_dom"/>
</dbReference>
<proteinExistence type="predicted"/>
<dbReference type="CDD" id="cd06225">
    <property type="entry name" value="HAMP"/>
    <property type="match status" value="1"/>
</dbReference>
<keyword evidence="4" id="KW-1003">Cell membrane</keyword>
<evidence type="ECO:0000256" key="15">
    <source>
        <dbReference type="ARBA" id="ARBA00037219"/>
    </source>
</evidence>
<dbReference type="Pfam" id="PF00512">
    <property type="entry name" value="HisKA"/>
    <property type="match status" value="1"/>
</dbReference>
<keyword evidence="5" id="KW-0597">Phosphoprotein</keyword>
<keyword evidence="6" id="KW-0808">Transferase</keyword>
<dbReference type="CDD" id="cd00075">
    <property type="entry name" value="HATPase"/>
    <property type="match status" value="1"/>
</dbReference>
<dbReference type="SMART" id="SM00388">
    <property type="entry name" value="HisKA"/>
    <property type="match status" value="1"/>
</dbReference>
<feature type="transmembrane region" description="Helical" evidence="17">
    <location>
        <begin position="12"/>
        <end position="34"/>
    </location>
</feature>
<dbReference type="PROSITE" id="PS50885">
    <property type="entry name" value="HAMP"/>
    <property type="match status" value="1"/>
</dbReference>
<dbReference type="Proteomes" id="UP000823989">
    <property type="component" value="Unassembled WGS sequence"/>
</dbReference>
<evidence type="ECO:0000259" key="19">
    <source>
        <dbReference type="PROSITE" id="PS50885"/>
    </source>
</evidence>
<evidence type="ECO:0000256" key="7">
    <source>
        <dbReference type="ARBA" id="ARBA00022692"/>
    </source>
</evidence>
<evidence type="ECO:0000256" key="11">
    <source>
        <dbReference type="ARBA" id="ARBA00022989"/>
    </source>
</evidence>
<evidence type="ECO:0000256" key="16">
    <source>
        <dbReference type="ARBA" id="ARBA00040841"/>
    </source>
</evidence>
<dbReference type="AlphaFoldDB" id="A0A9D1QE76"/>
<evidence type="ECO:0000256" key="17">
    <source>
        <dbReference type="SAM" id="Phobius"/>
    </source>
</evidence>
<dbReference type="SMART" id="SM00304">
    <property type="entry name" value="HAMP"/>
    <property type="match status" value="1"/>
</dbReference>
<dbReference type="Pfam" id="PF02518">
    <property type="entry name" value="HATPase_c"/>
    <property type="match status" value="1"/>
</dbReference>
<keyword evidence="10" id="KW-0067">ATP-binding</keyword>
<dbReference type="Pfam" id="PF00672">
    <property type="entry name" value="HAMP"/>
    <property type="match status" value="1"/>
</dbReference>
<dbReference type="GO" id="GO:0000155">
    <property type="term" value="F:phosphorelay sensor kinase activity"/>
    <property type="evidence" value="ECO:0007669"/>
    <property type="project" value="InterPro"/>
</dbReference>
<comment type="caution">
    <text evidence="20">The sequence shown here is derived from an EMBL/GenBank/DDBJ whole genome shotgun (WGS) entry which is preliminary data.</text>
</comment>
<reference evidence="20" key="1">
    <citation type="journal article" date="2021" name="PeerJ">
        <title>Extensive microbial diversity within the chicken gut microbiome revealed by metagenomics and culture.</title>
        <authorList>
            <person name="Gilroy R."/>
            <person name="Ravi A."/>
            <person name="Getino M."/>
            <person name="Pursley I."/>
            <person name="Horton D.L."/>
            <person name="Alikhan N.F."/>
            <person name="Baker D."/>
            <person name="Gharbi K."/>
            <person name="Hall N."/>
            <person name="Watson M."/>
            <person name="Adriaenssens E.M."/>
            <person name="Foster-Nyarko E."/>
            <person name="Jarju S."/>
            <person name="Secka A."/>
            <person name="Antonio M."/>
            <person name="Oren A."/>
            <person name="Chaudhuri R.R."/>
            <person name="La Ragione R."/>
            <person name="Hildebrand F."/>
            <person name="Pallen M.J."/>
        </authorList>
    </citation>
    <scope>NUCLEOTIDE SEQUENCE</scope>
    <source>
        <strain evidence="20">ChiHjej13B12-752</strain>
    </source>
</reference>
<keyword evidence="13" id="KW-0843">Virulence</keyword>
<evidence type="ECO:0000256" key="5">
    <source>
        <dbReference type="ARBA" id="ARBA00022553"/>
    </source>
</evidence>
<dbReference type="PRINTS" id="PR00344">
    <property type="entry name" value="BCTRLSENSOR"/>
</dbReference>
<dbReference type="InterPro" id="IPR036097">
    <property type="entry name" value="HisK_dim/P_sf"/>
</dbReference>
<dbReference type="InterPro" id="IPR003660">
    <property type="entry name" value="HAMP_dom"/>
</dbReference>
<dbReference type="Gene3D" id="3.30.565.10">
    <property type="entry name" value="Histidine kinase-like ATPase, C-terminal domain"/>
    <property type="match status" value="1"/>
</dbReference>
<dbReference type="InterPro" id="IPR003594">
    <property type="entry name" value="HATPase_dom"/>
</dbReference>
<feature type="domain" description="Histidine kinase" evidence="18">
    <location>
        <begin position="268"/>
        <end position="479"/>
    </location>
</feature>
<evidence type="ECO:0000256" key="9">
    <source>
        <dbReference type="ARBA" id="ARBA00022777"/>
    </source>
</evidence>
<evidence type="ECO:0000313" key="21">
    <source>
        <dbReference type="Proteomes" id="UP000823989"/>
    </source>
</evidence>
<dbReference type="GO" id="GO:0005886">
    <property type="term" value="C:plasma membrane"/>
    <property type="evidence" value="ECO:0007669"/>
    <property type="project" value="UniProtKB-SubCell"/>
</dbReference>
<evidence type="ECO:0000256" key="3">
    <source>
        <dbReference type="ARBA" id="ARBA00012438"/>
    </source>
</evidence>
<dbReference type="EMBL" id="DXHR01000003">
    <property type="protein sequence ID" value="HIW11710.1"/>
    <property type="molecule type" value="Genomic_DNA"/>
</dbReference>
<dbReference type="SUPFAM" id="SSF55874">
    <property type="entry name" value="ATPase domain of HSP90 chaperone/DNA topoisomerase II/histidine kinase"/>
    <property type="match status" value="1"/>
</dbReference>
<evidence type="ECO:0000256" key="1">
    <source>
        <dbReference type="ARBA" id="ARBA00000085"/>
    </source>
</evidence>
<sequence>MNTLYKRFIAVLFAVVAVSLVVSLLASNVLYAFYSKPKMNEQMLVTAESLKDALEQDIPAGSGLRAAMDMLDALDYQVVLVAGEGTDGSGGEVTMTEGPFSGGYEAHFAGIPFERTAMEQSTLESVLSGGVYRGQDAAVANWFMMGHFMNDVRNTVGVPVLLDGERHALFIKQDSSLMFSEFHIILLVFFVTAVLVSLVFIIVTSRRLTEPLGRLRTAANEIRRENFDYDIAPGSYSRDEIGQLAVSLDAMKGQLQENHRMRQKFISDVTHDLQSPLLNIQGYAKLLEDGGMDGADAREAASVVHSEAKRLSSLARQLMLLNKFDHQSYTAKSESVRLDEQIREVIRVFRWRLDESGIDLSYALDESVVVSDRDLLWNVWDNLVSNAVKYSAEGDEIVVTLKDVGDNVEVSVRDTGMGIPAESLGNVFDRFYRVDAARSSEGSGLGLAIVHETVEMLGGTIEVDSAPDAGTEFIVKLWK</sequence>
<reference evidence="20" key="2">
    <citation type="submission" date="2021-04" db="EMBL/GenBank/DDBJ databases">
        <authorList>
            <person name="Gilroy R."/>
        </authorList>
    </citation>
    <scope>NUCLEOTIDE SEQUENCE</scope>
    <source>
        <strain evidence="20">ChiHjej13B12-752</strain>
    </source>
</reference>
<evidence type="ECO:0000259" key="18">
    <source>
        <dbReference type="PROSITE" id="PS50109"/>
    </source>
</evidence>
<dbReference type="CDD" id="cd00082">
    <property type="entry name" value="HisKA"/>
    <property type="match status" value="1"/>
</dbReference>
<keyword evidence="8" id="KW-0547">Nucleotide-binding</keyword>
<dbReference type="EC" id="2.7.13.3" evidence="3"/>
<evidence type="ECO:0000256" key="4">
    <source>
        <dbReference type="ARBA" id="ARBA00022475"/>
    </source>
</evidence>
<protein>
    <recommendedName>
        <fullName evidence="16">Heme sensor protein HssS</fullName>
        <ecNumber evidence="3">2.7.13.3</ecNumber>
    </recommendedName>
</protein>
<organism evidence="20 21">
    <name type="scientific">Candidatus Salinicoccus stercoripullorum</name>
    <dbReference type="NCBI Taxonomy" id="2838756"/>
    <lineage>
        <taxon>Bacteria</taxon>
        <taxon>Bacillati</taxon>
        <taxon>Bacillota</taxon>
        <taxon>Bacilli</taxon>
        <taxon>Bacillales</taxon>
        <taxon>Staphylococcaceae</taxon>
        <taxon>Salinicoccus</taxon>
    </lineage>
</organism>
<evidence type="ECO:0000313" key="20">
    <source>
        <dbReference type="EMBL" id="HIW11710.1"/>
    </source>
</evidence>
<dbReference type="InterPro" id="IPR036890">
    <property type="entry name" value="HATPase_C_sf"/>
</dbReference>
<dbReference type="SUPFAM" id="SSF47384">
    <property type="entry name" value="Homodimeric domain of signal transducing histidine kinase"/>
    <property type="match status" value="1"/>
</dbReference>
<comment type="subcellular location">
    <subcellularLocation>
        <location evidence="2">Cell membrane</location>
        <topology evidence="2">Multi-pass membrane protein</topology>
    </subcellularLocation>
</comment>
<evidence type="ECO:0000256" key="6">
    <source>
        <dbReference type="ARBA" id="ARBA00022679"/>
    </source>
</evidence>
<keyword evidence="12" id="KW-0902">Two-component regulatory system</keyword>
<dbReference type="InterPro" id="IPR004358">
    <property type="entry name" value="Sig_transdc_His_kin-like_C"/>
</dbReference>
<feature type="domain" description="HAMP" evidence="19">
    <location>
        <begin position="206"/>
        <end position="260"/>
    </location>
</feature>
<evidence type="ECO:0000256" key="13">
    <source>
        <dbReference type="ARBA" id="ARBA00023026"/>
    </source>
</evidence>